<name>A0A921IQL9_9ACTN</name>
<dbReference type="AlphaFoldDB" id="A0A921IQL9"/>
<dbReference type="Pfam" id="PF13930">
    <property type="entry name" value="Endonuclea_NS_2"/>
    <property type="match status" value="1"/>
</dbReference>
<reference evidence="2" key="2">
    <citation type="submission" date="2021-09" db="EMBL/GenBank/DDBJ databases">
        <authorList>
            <person name="Gilroy R."/>
        </authorList>
    </citation>
    <scope>NUCLEOTIDE SEQUENCE</scope>
    <source>
        <strain evidence="2">ChiGjej2B2-7701</strain>
    </source>
</reference>
<sequence length="425" mass="44606">MAIEVLERAESTLDGALGTIENARLAVAECAEDAWSEFISNDAVSSCLETIQEAADDAWEACYPALEQAGDVAREGACNGIYLGGRVALGVADVGEDAYIGIRSNIELIAGDHEAAVETARLQLIDSAADAWGDFMQVDDQIRGAGDYAEAVGEVATSVALGTVASTASAPLAVTTGAMLTTSGMGRSLEVNAADGEISTEDIAEEAAVGGVTAASLLSTRGLNNYLNARGASETGRAGCLVDNAGKVVTEADGLTPNSSYFLDGVKCSTDDMGRVFRVGDDLVPNTSYELNGYRYTTDAMGRIESAEGALQTKAHDGRHVIQDSMQTIGRGSQLAFDQRGHLIADRFNGSAGMENIVAMGEEVNQRAYAAIENRCGDALNDGAEVFFRVEALYDKSSYRPVSFIVTDNIDGEETVTILRNTARG</sequence>
<dbReference type="EMBL" id="DYVF01000044">
    <property type="protein sequence ID" value="HJG31161.1"/>
    <property type="molecule type" value="Genomic_DNA"/>
</dbReference>
<feature type="domain" description="Type VII secretion system protein EssD-like" evidence="1">
    <location>
        <begin position="285"/>
        <end position="411"/>
    </location>
</feature>
<evidence type="ECO:0000313" key="3">
    <source>
        <dbReference type="Proteomes" id="UP000746751"/>
    </source>
</evidence>
<accession>A0A921IQL9</accession>
<dbReference type="InterPro" id="IPR044929">
    <property type="entry name" value="DNA/RNA_non-sp_Endonuclease_sf"/>
</dbReference>
<keyword evidence="2" id="KW-0255">Endonuclease</keyword>
<dbReference type="GO" id="GO:0004519">
    <property type="term" value="F:endonuclease activity"/>
    <property type="evidence" value="ECO:0007669"/>
    <property type="project" value="UniProtKB-KW"/>
</dbReference>
<proteinExistence type="predicted"/>
<comment type="caution">
    <text evidence="2">The sequence shown here is derived from an EMBL/GenBank/DDBJ whole genome shotgun (WGS) entry which is preliminary data.</text>
</comment>
<dbReference type="Proteomes" id="UP000746751">
    <property type="component" value="Unassembled WGS sequence"/>
</dbReference>
<dbReference type="Gene3D" id="3.40.570.10">
    <property type="entry name" value="Extracellular Endonuclease, subunit A"/>
    <property type="match status" value="1"/>
</dbReference>
<dbReference type="InterPro" id="IPR044927">
    <property type="entry name" value="Endonuclea_NS_2"/>
</dbReference>
<organism evidence="2 3">
    <name type="scientific">Collinsella ihumii</name>
    <dbReference type="NCBI Taxonomy" id="1720204"/>
    <lineage>
        <taxon>Bacteria</taxon>
        <taxon>Bacillati</taxon>
        <taxon>Actinomycetota</taxon>
        <taxon>Coriobacteriia</taxon>
        <taxon>Coriobacteriales</taxon>
        <taxon>Coriobacteriaceae</taxon>
        <taxon>Collinsella</taxon>
    </lineage>
</organism>
<evidence type="ECO:0000259" key="1">
    <source>
        <dbReference type="Pfam" id="PF13930"/>
    </source>
</evidence>
<evidence type="ECO:0000313" key="2">
    <source>
        <dbReference type="EMBL" id="HJG31161.1"/>
    </source>
</evidence>
<gene>
    <name evidence="2" type="ORF">K8U80_07160</name>
</gene>
<protein>
    <submittedName>
        <fullName evidence="2">DNA/RNA non-specific endonuclease</fullName>
    </submittedName>
</protein>
<keyword evidence="2" id="KW-0378">Hydrolase</keyword>
<reference evidence="2" key="1">
    <citation type="journal article" date="2021" name="PeerJ">
        <title>Extensive microbial diversity within the chicken gut microbiome revealed by metagenomics and culture.</title>
        <authorList>
            <person name="Gilroy R."/>
            <person name="Ravi A."/>
            <person name="Getino M."/>
            <person name="Pursley I."/>
            <person name="Horton D.L."/>
            <person name="Alikhan N.F."/>
            <person name="Baker D."/>
            <person name="Gharbi K."/>
            <person name="Hall N."/>
            <person name="Watson M."/>
            <person name="Adriaenssens E.M."/>
            <person name="Foster-Nyarko E."/>
            <person name="Jarju S."/>
            <person name="Secka A."/>
            <person name="Antonio M."/>
            <person name="Oren A."/>
            <person name="Chaudhuri R.R."/>
            <person name="La Ragione R."/>
            <person name="Hildebrand F."/>
            <person name="Pallen M.J."/>
        </authorList>
    </citation>
    <scope>NUCLEOTIDE SEQUENCE</scope>
    <source>
        <strain evidence="2">ChiGjej2B2-7701</strain>
    </source>
</reference>
<keyword evidence="2" id="KW-0540">Nuclease</keyword>